<keyword evidence="1" id="KW-1133">Transmembrane helix</keyword>
<dbReference type="EMBL" id="JAKRRX010000049">
    <property type="protein sequence ID" value="MCW8334214.1"/>
    <property type="molecule type" value="Genomic_DNA"/>
</dbReference>
<dbReference type="Proteomes" id="UP001155586">
    <property type="component" value="Unassembled WGS sequence"/>
</dbReference>
<keyword evidence="3" id="KW-1185">Reference proteome</keyword>
<feature type="transmembrane region" description="Helical" evidence="1">
    <location>
        <begin position="120"/>
        <end position="139"/>
    </location>
</feature>
<name>A0A9X3CEV4_9VIBR</name>
<keyword evidence="1" id="KW-0472">Membrane</keyword>
<organism evidence="2 3">
    <name type="scientific">Vibrio paucivorans</name>
    <dbReference type="NCBI Taxonomy" id="2829489"/>
    <lineage>
        <taxon>Bacteria</taxon>
        <taxon>Pseudomonadati</taxon>
        <taxon>Pseudomonadota</taxon>
        <taxon>Gammaproteobacteria</taxon>
        <taxon>Vibrionales</taxon>
        <taxon>Vibrionaceae</taxon>
        <taxon>Vibrio</taxon>
    </lineage>
</organism>
<evidence type="ECO:0000313" key="3">
    <source>
        <dbReference type="Proteomes" id="UP001155586"/>
    </source>
</evidence>
<accession>A0A9X3CEV4</accession>
<proteinExistence type="predicted"/>
<comment type="caution">
    <text evidence="2">The sequence shown here is derived from an EMBL/GenBank/DDBJ whole genome shotgun (WGS) entry which is preliminary data.</text>
</comment>
<protein>
    <submittedName>
        <fullName evidence="2">Uncharacterized protein</fullName>
    </submittedName>
</protein>
<dbReference type="RefSeq" id="WP_265687603.1">
    <property type="nucleotide sequence ID" value="NZ_JAKRRX010000049.1"/>
</dbReference>
<feature type="transmembrane region" description="Helical" evidence="1">
    <location>
        <begin position="78"/>
        <end position="100"/>
    </location>
</feature>
<dbReference type="AlphaFoldDB" id="A0A9X3CEV4"/>
<evidence type="ECO:0000313" key="2">
    <source>
        <dbReference type="EMBL" id="MCW8334214.1"/>
    </source>
</evidence>
<sequence>MAKEQSVEQDFDLSEDRPLAGEVRTFPLGEAWFFSPKPLPSARVSEGGLGESNQILEINDTYMDLGQSNHGKAFQVQLVMLCITLALCVVITIFVSIAVSNQAVHGGFLPALFFDLKEEGGVVFLALLSLVLVLWYAIISTSLNKARQKPIRFHRQRREVCYFKTGSDTPIIVPWEEVVSWVSVYKGFTGSAVVENVTFGIALPDTTGQDYWMFRRPISIMEEGQLHWEVIRCFMEERPEFWATPAGNENRTTFDERRRQIIDEFKSSPKPFFAMSMSNPTASYFNLFGYYVFNMMSLWKLPYLVAEWDSKISMAKFPPEIDEWSKPLLEEEWAKPSDELRKQKAIAEKLYKSGGNLKDLQKLIA</sequence>
<gene>
    <name evidence="2" type="ORF">MD483_10300</name>
</gene>
<reference evidence="2" key="1">
    <citation type="submission" date="2022-02" db="EMBL/GenBank/DDBJ databases">
        <title>Vibrio sp. nov., a new bacterium isolated from Bohai sea, China.</title>
        <authorList>
            <person name="Yuan Y."/>
        </authorList>
    </citation>
    <scope>NUCLEOTIDE SEQUENCE</scope>
    <source>
        <strain evidence="2">DBSS07</strain>
    </source>
</reference>
<evidence type="ECO:0000256" key="1">
    <source>
        <dbReference type="SAM" id="Phobius"/>
    </source>
</evidence>
<keyword evidence="1" id="KW-0812">Transmembrane</keyword>